<gene>
    <name evidence="3" type="ORF">FC62_GL000559</name>
</gene>
<evidence type="ECO:0000313" key="3">
    <source>
        <dbReference type="EMBL" id="KRK38867.1"/>
    </source>
</evidence>
<dbReference type="Pfam" id="PF01408">
    <property type="entry name" value="GFO_IDH_MocA"/>
    <property type="match status" value="1"/>
</dbReference>
<dbReference type="Pfam" id="PF22725">
    <property type="entry name" value="GFO_IDH_MocA_C3"/>
    <property type="match status" value="1"/>
</dbReference>
<dbReference type="RefSeq" id="WP_056945933.1">
    <property type="nucleotide sequence ID" value="NZ_AZCV01000001.1"/>
</dbReference>
<dbReference type="InterPro" id="IPR055170">
    <property type="entry name" value="GFO_IDH_MocA-like_dom"/>
</dbReference>
<comment type="caution">
    <text evidence="3">The sequence shown here is derived from an EMBL/GenBank/DDBJ whole genome shotgun (WGS) entry which is preliminary data.</text>
</comment>
<reference evidence="3 4" key="1">
    <citation type="journal article" date="2015" name="Genome Announc.">
        <title>Expanding the biotechnology potential of lactobacilli through comparative genomics of 213 strains and associated genera.</title>
        <authorList>
            <person name="Sun Z."/>
            <person name="Harris H.M."/>
            <person name="McCann A."/>
            <person name="Guo C."/>
            <person name="Argimon S."/>
            <person name="Zhang W."/>
            <person name="Yang X."/>
            <person name="Jeffery I.B."/>
            <person name="Cooney J.C."/>
            <person name="Kagawa T.F."/>
            <person name="Liu W."/>
            <person name="Song Y."/>
            <person name="Salvetti E."/>
            <person name="Wrobel A."/>
            <person name="Rasinkangas P."/>
            <person name="Parkhill J."/>
            <person name="Rea M.C."/>
            <person name="O'Sullivan O."/>
            <person name="Ritari J."/>
            <person name="Douillard F.P."/>
            <person name="Paul Ross R."/>
            <person name="Yang R."/>
            <person name="Briner A.E."/>
            <person name="Felis G.E."/>
            <person name="de Vos W.M."/>
            <person name="Barrangou R."/>
            <person name="Klaenhammer T.R."/>
            <person name="Caufield P.W."/>
            <person name="Cui Y."/>
            <person name="Zhang H."/>
            <person name="O'Toole P.W."/>
        </authorList>
    </citation>
    <scope>NUCLEOTIDE SEQUENCE [LARGE SCALE GENOMIC DNA]</scope>
    <source>
        <strain evidence="3 4">DSM 20534</strain>
    </source>
</reference>
<dbReference type="AlphaFoldDB" id="A0A0R1H2V8"/>
<feature type="domain" description="Gfo/Idh/MocA-like oxidoreductase N-terminal" evidence="1">
    <location>
        <begin position="3"/>
        <end position="119"/>
    </location>
</feature>
<name>A0A0R1H2V8_9LACO</name>
<evidence type="ECO:0000259" key="1">
    <source>
        <dbReference type="Pfam" id="PF01408"/>
    </source>
</evidence>
<dbReference type="EMBL" id="AZCV01000001">
    <property type="protein sequence ID" value="KRK38867.1"/>
    <property type="molecule type" value="Genomic_DNA"/>
</dbReference>
<dbReference type="GO" id="GO:0000166">
    <property type="term" value="F:nucleotide binding"/>
    <property type="evidence" value="ECO:0007669"/>
    <property type="project" value="InterPro"/>
</dbReference>
<dbReference type="PATRIC" id="fig|1423722.3.peg.569"/>
<protein>
    <submittedName>
        <fullName evidence="3">Uncharacterized protein</fullName>
    </submittedName>
</protein>
<dbReference type="PANTHER" id="PTHR43054">
    <property type="match status" value="1"/>
</dbReference>
<dbReference type="InterPro" id="IPR036291">
    <property type="entry name" value="NAD(P)-bd_dom_sf"/>
</dbReference>
<proteinExistence type="predicted"/>
<dbReference type="SUPFAM" id="SSF55347">
    <property type="entry name" value="Glyceraldehyde-3-phosphate dehydrogenase-like, C-terminal domain"/>
    <property type="match status" value="1"/>
</dbReference>
<accession>A0A0R1H2V8</accession>
<dbReference type="Gene3D" id="3.40.50.720">
    <property type="entry name" value="NAD(P)-binding Rossmann-like Domain"/>
    <property type="match status" value="1"/>
</dbReference>
<evidence type="ECO:0000313" key="4">
    <source>
        <dbReference type="Proteomes" id="UP000050909"/>
    </source>
</evidence>
<evidence type="ECO:0000259" key="2">
    <source>
        <dbReference type="Pfam" id="PF22725"/>
    </source>
</evidence>
<dbReference type="Gene3D" id="3.30.360.10">
    <property type="entry name" value="Dihydrodipicolinate Reductase, domain 2"/>
    <property type="match status" value="1"/>
</dbReference>
<keyword evidence="4" id="KW-1185">Reference proteome</keyword>
<dbReference type="Proteomes" id="UP000050909">
    <property type="component" value="Unassembled WGS sequence"/>
</dbReference>
<feature type="domain" description="GFO/IDH/MocA-like oxidoreductase" evidence="2">
    <location>
        <begin position="162"/>
        <end position="240"/>
    </location>
</feature>
<sequence>MLNLGIIGTNWITSQFVNAGKENAAFTLTAVYSRTLAKAQQFAESVARPDAAFFTDLTDFFASDTFDVVYIASPNSLHKEQAIKAIEAGKHVIVEKPAFSNPAEFKEVKDALAEHDDIFYFEAARHIFDPNFQVVERKLAELEAKGSVNGATISYMKYSSRYDNVLAGEEPNIFSTKFSGGALQDIGVYAVYGALRLFGTPDKVHYFADMARTGVDAKGTAILDYPDYHVTLLFGKTAQSYVPTEIYAGKETLWVDSIATLDAVRFYPDYRAKEYTDLTVSHPENPMVNEADFFARAIETGDFDAMQDLLVLSHNVNEVLYALRRNAGIEFTADRG</sequence>
<dbReference type="SUPFAM" id="SSF51735">
    <property type="entry name" value="NAD(P)-binding Rossmann-fold domains"/>
    <property type="match status" value="1"/>
</dbReference>
<organism evidence="3 4">
    <name type="scientific">Amylolactobacillus amylotrophicus DSM 20534</name>
    <dbReference type="NCBI Taxonomy" id="1423722"/>
    <lineage>
        <taxon>Bacteria</taxon>
        <taxon>Bacillati</taxon>
        <taxon>Bacillota</taxon>
        <taxon>Bacilli</taxon>
        <taxon>Lactobacillales</taxon>
        <taxon>Lactobacillaceae</taxon>
        <taxon>Amylolactobacillus</taxon>
    </lineage>
</organism>
<dbReference type="InterPro" id="IPR000683">
    <property type="entry name" value="Gfo/Idh/MocA-like_OxRdtase_N"/>
</dbReference>
<dbReference type="PANTHER" id="PTHR43054:SF1">
    <property type="entry name" value="SCYLLO-INOSITOL 2-DEHYDROGENASE (NADP(+)) IOLU"/>
    <property type="match status" value="1"/>
</dbReference>